<dbReference type="Proteomes" id="UP000828390">
    <property type="component" value="Unassembled WGS sequence"/>
</dbReference>
<reference evidence="2" key="1">
    <citation type="journal article" date="2019" name="bioRxiv">
        <title>The Genome of the Zebra Mussel, Dreissena polymorpha: A Resource for Invasive Species Research.</title>
        <authorList>
            <person name="McCartney M.A."/>
            <person name="Auch B."/>
            <person name="Kono T."/>
            <person name="Mallez S."/>
            <person name="Zhang Y."/>
            <person name="Obille A."/>
            <person name="Becker A."/>
            <person name="Abrahante J.E."/>
            <person name="Garbe J."/>
            <person name="Badalamenti J.P."/>
            <person name="Herman A."/>
            <person name="Mangelson H."/>
            <person name="Liachko I."/>
            <person name="Sullivan S."/>
            <person name="Sone E.D."/>
            <person name="Koren S."/>
            <person name="Silverstein K.A.T."/>
            <person name="Beckman K.B."/>
            <person name="Gohl D.M."/>
        </authorList>
    </citation>
    <scope>NUCLEOTIDE SEQUENCE</scope>
    <source>
        <strain evidence="2">Duluth1</strain>
        <tissue evidence="2">Whole animal</tissue>
    </source>
</reference>
<evidence type="ECO:0000313" key="3">
    <source>
        <dbReference type="Proteomes" id="UP000828390"/>
    </source>
</evidence>
<comment type="caution">
    <text evidence="2">The sequence shown here is derived from an EMBL/GenBank/DDBJ whole genome shotgun (WGS) entry which is preliminary data.</text>
</comment>
<organism evidence="2 3">
    <name type="scientific">Dreissena polymorpha</name>
    <name type="common">Zebra mussel</name>
    <name type="synonym">Mytilus polymorpha</name>
    <dbReference type="NCBI Taxonomy" id="45954"/>
    <lineage>
        <taxon>Eukaryota</taxon>
        <taxon>Metazoa</taxon>
        <taxon>Spiralia</taxon>
        <taxon>Lophotrochozoa</taxon>
        <taxon>Mollusca</taxon>
        <taxon>Bivalvia</taxon>
        <taxon>Autobranchia</taxon>
        <taxon>Heteroconchia</taxon>
        <taxon>Euheterodonta</taxon>
        <taxon>Imparidentia</taxon>
        <taxon>Neoheterodontei</taxon>
        <taxon>Myida</taxon>
        <taxon>Dreissenoidea</taxon>
        <taxon>Dreissenidae</taxon>
        <taxon>Dreissena</taxon>
    </lineage>
</organism>
<evidence type="ECO:0000256" key="1">
    <source>
        <dbReference type="SAM" id="MobiDB-lite"/>
    </source>
</evidence>
<proteinExistence type="predicted"/>
<dbReference type="AlphaFoldDB" id="A0A9D4HV67"/>
<evidence type="ECO:0000313" key="2">
    <source>
        <dbReference type="EMBL" id="KAH3733883.1"/>
    </source>
</evidence>
<protein>
    <submittedName>
        <fullName evidence="2">Uncharacterized protein</fullName>
    </submittedName>
</protein>
<dbReference type="EMBL" id="JAIWYP010000011">
    <property type="protein sequence ID" value="KAH3733883.1"/>
    <property type="molecule type" value="Genomic_DNA"/>
</dbReference>
<feature type="region of interest" description="Disordered" evidence="1">
    <location>
        <begin position="68"/>
        <end position="91"/>
    </location>
</feature>
<name>A0A9D4HV67_DREPO</name>
<reference evidence="2" key="2">
    <citation type="submission" date="2020-11" db="EMBL/GenBank/DDBJ databases">
        <authorList>
            <person name="McCartney M.A."/>
            <person name="Auch B."/>
            <person name="Kono T."/>
            <person name="Mallez S."/>
            <person name="Becker A."/>
            <person name="Gohl D.M."/>
            <person name="Silverstein K.A.T."/>
            <person name="Koren S."/>
            <person name="Bechman K.B."/>
            <person name="Herman A."/>
            <person name="Abrahante J.E."/>
            <person name="Garbe J."/>
        </authorList>
    </citation>
    <scope>NUCLEOTIDE SEQUENCE</scope>
    <source>
        <strain evidence="2">Duluth1</strain>
        <tissue evidence="2">Whole animal</tissue>
    </source>
</reference>
<sequence length="91" mass="10486">MKTSTDQKRNGIMSTLRKQLEVLDFADDLALLSHTLQQMQDKTNMIASNSASLDLTMNRGERKVFKETHPTTHPSQPKARRWRRWTASTIS</sequence>
<gene>
    <name evidence="2" type="ORF">DPMN_040322</name>
</gene>
<keyword evidence="3" id="KW-1185">Reference proteome</keyword>
<accession>A0A9D4HV67</accession>